<dbReference type="Gene3D" id="2.60.120.10">
    <property type="entry name" value="Jelly Rolls"/>
    <property type="match status" value="1"/>
</dbReference>
<dbReference type="Proteomes" id="UP000275408">
    <property type="component" value="Unassembled WGS sequence"/>
</dbReference>
<dbReference type="STRING" id="46731.A0A3M6U325"/>
<dbReference type="OMA" id="ECERIPV"/>
<comment type="caution">
    <text evidence="3">The sequence shown here is derived from an EMBL/GenBank/DDBJ whole genome shotgun (WGS) entry which is preliminary data.</text>
</comment>
<keyword evidence="4" id="KW-1185">Reference proteome</keyword>
<dbReference type="FunFam" id="2.60.120.10:FF:000299">
    <property type="entry name" value="Predicted protein"/>
    <property type="match status" value="1"/>
</dbReference>
<dbReference type="Pfam" id="PF13621">
    <property type="entry name" value="Cupin_8"/>
    <property type="match status" value="1"/>
</dbReference>
<name>A0A3M6U325_POCDA</name>
<feature type="signal peptide" evidence="1">
    <location>
        <begin position="1"/>
        <end position="27"/>
    </location>
</feature>
<feature type="domain" description="JmjC" evidence="2">
    <location>
        <begin position="316"/>
        <end position="502"/>
    </location>
</feature>
<feature type="chain" id="PRO_5018288869" description="JmjC domain-containing protein" evidence="1">
    <location>
        <begin position="28"/>
        <end position="514"/>
    </location>
</feature>
<evidence type="ECO:0000313" key="4">
    <source>
        <dbReference type="Proteomes" id="UP000275408"/>
    </source>
</evidence>
<accession>A0A3M6U325</accession>
<evidence type="ECO:0000256" key="1">
    <source>
        <dbReference type="SAM" id="SignalP"/>
    </source>
</evidence>
<dbReference type="EMBL" id="RCHS01002311">
    <property type="protein sequence ID" value="RMX48085.1"/>
    <property type="molecule type" value="Genomic_DNA"/>
</dbReference>
<sequence length="514" mass="59217">MALVTRLFSVKLLYLLIISLLPGINLADLEGLNEYSLANITAAVKSGCVLAALKPALKDTTLHSIFQKLSMAFKNESRVNVGVLSLGDASKISWERSTSRDLADYSDLAFFPRKKSDRACLIRPAWEHLPKAQIFRGSRTVQELLAFLNENCETFRQQDGSLSPAGLLRRRILKNLYRVPKREDLRHDHNSGPVNIGGTCERIPLPSKEKFLNEYYFRSKPVVITDAVKNWPAIKKWTSDFLTKKFGHKMVRIAFAPYGEYEGCEKANNFEDFKHFNFPDVVKSQLPFPDLVVVRPAFLEMKFSSFMEILQASNDSHISAYLEYSSIPSLLPELEQDIREMPFVAGELKRRHLNIWLSNGNTLGKLHFDPFDNFLCQISGTKQLFLYEPHDNAKLYEAHIQEATLSYNPTNKKFRRKKLLESTSMVMSPVDILKPDYQRFPKFKEAQALNCTINEGDVLFMPSFWWHEVQSSPSKEEPRNVAVNFWYEPFLTKEFPCSTCKMDINSFYRHMLYS</sequence>
<organism evidence="3 4">
    <name type="scientific">Pocillopora damicornis</name>
    <name type="common">Cauliflower coral</name>
    <name type="synonym">Millepora damicornis</name>
    <dbReference type="NCBI Taxonomy" id="46731"/>
    <lineage>
        <taxon>Eukaryota</taxon>
        <taxon>Metazoa</taxon>
        <taxon>Cnidaria</taxon>
        <taxon>Anthozoa</taxon>
        <taxon>Hexacorallia</taxon>
        <taxon>Scleractinia</taxon>
        <taxon>Astrocoeniina</taxon>
        <taxon>Pocilloporidae</taxon>
        <taxon>Pocillopora</taxon>
    </lineage>
</organism>
<dbReference type="OrthoDB" id="415358at2759"/>
<dbReference type="AlphaFoldDB" id="A0A3M6U325"/>
<reference evidence="3 4" key="1">
    <citation type="journal article" date="2018" name="Sci. Rep.">
        <title>Comparative analysis of the Pocillopora damicornis genome highlights role of immune system in coral evolution.</title>
        <authorList>
            <person name="Cunning R."/>
            <person name="Bay R.A."/>
            <person name="Gillette P."/>
            <person name="Baker A.C."/>
            <person name="Traylor-Knowles N."/>
        </authorList>
    </citation>
    <scope>NUCLEOTIDE SEQUENCE [LARGE SCALE GENOMIC DNA]</scope>
    <source>
        <strain evidence="3">RSMAS</strain>
        <tissue evidence="3">Whole animal</tissue>
    </source>
</reference>
<protein>
    <recommendedName>
        <fullName evidence="2">JmjC domain-containing protein</fullName>
    </recommendedName>
</protein>
<evidence type="ECO:0000313" key="3">
    <source>
        <dbReference type="EMBL" id="RMX48085.1"/>
    </source>
</evidence>
<gene>
    <name evidence="3" type="ORF">pdam_00002597</name>
</gene>
<dbReference type="PANTHER" id="PTHR12461:SF83">
    <property type="entry name" value="JMJC DOMAIN-CONTAINING PROTEIN"/>
    <property type="match status" value="1"/>
</dbReference>
<dbReference type="SMART" id="SM00558">
    <property type="entry name" value="JmjC"/>
    <property type="match status" value="1"/>
</dbReference>
<proteinExistence type="predicted"/>
<dbReference type="SUPFAM" id="SSF51197">
    <property type="entry name" value="Clavaminate synthase-like"/>
    <property type="match status" value="1"/>
</dbReference>
<dbReference type="InterPro" id="IPR003347">
    <property type="entry name" value="JmjC_dom"/>
</dbReference>
<dbReference type="InterPro" id="IPR041667">
    <property type="entry name" value="Cupin_8"/>
</dbReference>
<dbReference type="PROSITE" id="PS51184">
    <property type="entry name" value="JMJC"/>
    <property type="match status" value="1"/>
</dbReference>
<dbReference type="InterPro" id="IPR014710">
    <property type="entry name" value="RmlC-like_jellyroll"/>
</dbReference>
<keyword evidence="1" id="KW-0732">Signal</keyword>
<evidence type="ECO:0000259" key="2">
    <source>
        <dbReference type="PROSITE" id="PS51184"/>
    </source>
</evidence>
<dbReference type="PANTHER" id="PTHR12461">
    <property type="entry name" value="HYPOXIA-INDUCIBLE FACTOR 1 ALPHA INHIBITOR-RELATED"/>
    <property type="match status" value="1"/>
</dbReference>